<dbReference type="AlphaFoldDB" id="A0A1F7JD00"/>
<dbReference type="InterPro" id="IPR050556">
    <property type="entry name" value="Type_II_TA_system_RNase"/>
</dbReference>
<keyword evidence="6" id="KW-0460">Magnesium</keyword>
<dbReference type="Pfam" id="PF01850">
    <property type="entry name" value="PIN"/>
    <property type="match status" value="1"/>
</dbReference>
<dbReference type="SUPFAM" id="SSF88723">
    <property type="entry name" value="PIN domain-like"/>
    <property type="match status" value="1"/>
</dbReference>
<keyword evidence="2" id="KW-1277">Toxin-antitoxin system</keyword>
<evidence type="ECO:0000256" key="7">
    <source>
        <dbReference type="ARBA" id="ARBA00038093"/>
    </source>
</evidence>
<reference evidence="9 10" key="1">
    <citation type="journal article" date="2016" name="Nat. Commun.">
        <title>Thousands of microbial genomes shed light on interconnected biogeochemical processes in an aquifer system.</title>
        <authorList>
            <person name="Anantharaman K."/>
            <person name="Brown C.T."/>
            <person name="Hug L.A."/>
            <person name="Sharon I."/>
            <person name="Castelle C.J."/>
            <person name="Probst A.J."/>
            <person name="Thomas B.C."/>
            <person name="Singh A."/>
            <person name="Wilkins M.J."/>
            <person name="Karaoz U."/>
            <person name="Brodie E.L."/>
            <person name="Williams K.H."/>
            <person name="Hubbard S.S."/>
            <person name="Banfield J.F."/>
        </authorList>
    </citation>
    <scope>NUCLEOTIDE SEQUENCE [LARGE SCALE GENOMIC DNA]</scope>
</reference>
<dbReference type="GO" id="GO:0016787">
    <property type="term" value="F:hydrolase activity"/>
    <property type="evidence" value="ECO:0007669"/>
    <property type="project" value="UniProtKB-KW"/>
</dbReference>
<comment type="cofactor">
    <cofactor evidence="1">
        <name>Mg(2+)</name>
        <dbReference type="ChEBI" id="CHEBI:18420"/>
    </cofactor>
</comment>
<gene>
    <name evidence="9" type="ORF">A3H78_02945</name>
</gene>
<proteinExistence type="inferred from homology"/>
<dbReference type="Gene3D" id="3.40.50.1010">
    <property type="entry name" value="5'-nuclease"/>
    <property type="match status" value="1"/>
</dbReference>
<accession>A0A1F7JD00</accession>
<evidence type="ECO:0000256" key="4">
    <source>
        <dbReference type="ARBA" id="ARBA00022723"/>
    </source>
</evidence>
<keyword evidence="3" id="KW-0540">Nuclease</keyword>
<evidence type="ECO:0000313" key="10">
    <source>
        <dbReference type="Proteomes" id="UP000177418"/>
    </source>
</evidence>
<organism evidence="9 10">
    <name type="scientific">Candidatus Roizmanbacteria bacterium RIFCSPLOWO2_02_FULL_36_11</name>
    <dbReference type="NCBI Taxonomy" id="1802071"/>
    <lineage>
        <taxon>Bacteria</taxon>
        <taxon>Candidatus Roizmaniibacteriota</taxon>
    </lineage>
</organism>
<comment type="similarity">
    <text evidence="7">Belongs to the PINc/VapC protein family.</text>
</comment>
<sequence length="128" mass="14611">MKSFLLDTSILIDFLRVKDKKQTLLYKLAKKNYTFFISIVTHSELYAGRNVWKNQYANKELEILLTGITILPLDIEISRLAGKIRTKHHIALIDAIIAATALQNKLSLATLNVKDFKKIDALELLKIT</sequence>
<dbReference type="GO" id="GO:0046872">
    <property type="term" value="F:metal ion binding"/>
    <property type="evidence" value="ECO:0007669"/>
    <property type="project" value="UniProtKB-KW"/>
</dbReference>
<evidence type="ECO:0000256" key="3">
    <source>
        <dbReference type="ARBA" id="ARBA00022722"/>
    </source>
</evidence>
<protein>
    <recommendedName>
        <fullName evidence="8">PIN domain-containing protein</fullName>
    </recommendedName>
</protein>
<evidence type="ECO:0000313" key="9">
    <source>
        <dbReference type="EMBL" id="OGK53467.1"/>
    </source>
</evidence>
<dbReference type="PANTHER" id="PTHR33653:SF1">
    <property type="entry name" value="RIBONUCLEASE VAPC2"/>
    <property type="match status" value="1"/>
</dbReference>
<evidence type="ECO:0000259" key="8">
    <source>
        <dbReference type="Pfam" id="PF01850"/>
    </source>
</evidence>
<dbReference type="EMBL" id="MGAV01000019">
    <property type="protein sequence ID" value="OGK53467.1"/>
    <property type="molecule type" value="Genomic_DNA"/>
</dbReference>
<feature type="domain" description="PIN" evidence="8">
    <location>
        <begin position="5"/>
        <end position="121"/>
    </location>
</feature>
<evidence type="ECO:0000256" key="1">
    <source>
        <dbReference type="ARBA" id="ARBA00001946"/>
    </source>
</evidence>
<keyword evidence="5" id="KW-0378">Hydrolase</keyword>
<dbReference type="InterPro" id="IPR029060">
    <property type="entry name" value="PIN-like_dom_sf"/>
</dbReference>
<evidence type="ECO:0000256" key="5">
    <source>
        <dbReference type="ARBA" id="ARBA00022801"/>
    </source>
</evidence>
<evidence type="ECO:0000256" key="6">
    <source>
        <dbReference type="ARBA" id="ARBA00022842"/>
    </source>
</evidence>
<evidence type="ECO:0000256" key="2">
    <source>
        <dbReference type="ARBA" id="ARBA00022649"/>
    </source>
</evidence>
<dbReference type="InterPro" id="IPR002716">
    <property type="entry name" value="PIN_dom"/>
</dbReference>
<dbReference type="Proteomes" id="UP000177418">
    <property type="component" value="Unassembled WGS sequence"/>
</dbReference>
<name>A0A1F7JD00_9BACT</name>
<dbReference type="GO" id="GO:0004518">
    <property type="term" value="F:nuclease activity"/>
    <property type="evidence" value="ECO:0007669"/>
    <property type="project" value="UniProtKB-KW"/>
</dbReference>
<keyword evidence="4" id="KW-0479">Metal-binding</keyword>
<comment type="caution">
    <text evidence="9">The sequence shown here is derived from an EMBL/GenBank/DDBJ whole genome shotgun (WGS) entry which is preliminary data.</text>
</comment>
<dbReference type="PANTHER" id="PTHR33653">
    <property type="entry name" value="RIBONUCLEASE VAPC2"/>
    <property type="match status" value="1"/>
</dbReference>